<dbReference type="AlphaFoldDB" id="A0A7I4Y750"/>
<evidence type="ECO:0000313" key="2">
    <source>
        <dbReference type="Proteomes" id="UP000025227"/>
    </source>
</evidence>
<feature type="transmembrane region" description="Helical" evidence="1">
    <location>
        <begin position="18"/>
        <end position="38"/>
    </location>
</feature>
<sequence>MYAALATAVLSCVDKTTLLPFGFFVLIGCYLIVFIHLFTSSHSLDSAIPILQGSMKGSENHTNASGLSLQNDL</sequence>
<organism evidence="2 3">
    <name type="scientific">Haemonchus contortus</name>
    <name type="common">Barber pole worm</name>
    <dbReference type="NCBI Taxonomy" id="6289"/>
    <lineage>
        <taxon>Eukaryota</taxon>
        <taxon>Metazoa</taxon>
        <taxon>Ecdysozoa</taxon>
        <taxon>Nematoda</taxon>
        <taxon>Chromadorea</taxon>
        <taxon>Rhabditida</taxon>
        <taxon>Rhabditina</taxon>
        <taxon>Rhabditomorpha</taxon>
        <taxon>Strongyloidea</taxon>
        <taxon>Trichostrongylidae</taxon>
        <taxon>Haemonchus</taxon>
    </lineage>
</organism>
<keyword evidence="1" id="KW-0812">Transmembrane</keyword>
<evidence type="ECO:0000256" key="1">
    <source>
        <dbReference type="SAM" id="Phobius"/>
    </source>
</evidence>
<proteinExistence type="predicted"/>
<accession>A0A7I4Y750</accession>
<dbReference type="WBParaSite" id="HCON_00057670-00001">
    <property type="protein sequence ID" value="HCON_00057670-00001"/>
    <property type="gene ID" value="HCON_00057670"/>
</dbReference>
<protein>
    <submittedName>
        <fullName evidence="3">Ovule protein</fullName>
    </submittedName>
</protein>
<keyword evidence="1" id="KW-1133">Transmembrane helix</keyword>
<evidence type="ECO:0000313" key="3">
    <source>
        <dbReference type="WBParaSite" id="HCON_00057670-00001"/>
    </source>
</evidence>
<keyword evidence="1" id="KW-0472">Membrane</keyword>
<reference evidence="3" key="1">
    <citation type="submission" date="2020-12" db="UniProtKB">
        <authorList>
            <consortium name="WormBaseParasite"/>
        </authorList>
    </citation>
    <scope>IDENTIFICATION</scope>
    <source>
        <strain evidence="3">MHco3</strain>
    </source>
</reference>
<dbReference type="Proteomes" id="UP000025227">
    <property type="component" value="Unplaced"/>
</dbReference>
<name>A0A7I4Y750_HAECO</name>
<keyword evidence="2" id="KW-1185">Reference proteome</keyword>